<dbReference type="InterPro" id="IPR022061">
    <property type="entry name" value="DUF3617"/>
</dbReference>
<dbReference type="PROSITE" id="PS50222">
    <property type="entry name" value="EF_HAND_2"/>
    <property type="match status" value="1"/>
</dbReference>
<sequence length="186" mass="19437">MFRFVTTACAALTLAACSSGSEDVDADGDGKVSAEEAEAAMAKVRPLEPGEYTMSMEIVELTDPTMSEEEVAQAKQFFSAMSGMAPPRCLSEEEAKEGMMGVAETIQNGDCTIDSLTSSEDGMEGAMTCKGENGNDAKVNMTTTSTGTESEMTMNVVEPTADGDRTVTMKVGMTRTGDCTQGATAP</sequence>
<dbReference type="EMBL" id="CP081295">
    <property type="protein sequence ID" value="QZD90090.1"/>
    <property type="molecule type" value="Genomic_DNA"/>
</dbReference>
<dbReference type="PROSITE" id="PS51257">
    <property type="entry name" value="PROKAR_LIPOPROTEIN"/>
    <property type="match status" value="1"/>
</dbReference>
<dbReference type="Proteomes" id="UP000824281">
    <property type="component" value="Chromosome"/>
</dbReference>
<dbReference type="InterPro" id="IPR002048">
    <property type="entry name" value="EF_hand_dom"/>
</dbReference>
<dbReference type="RefSeq" id="WP_221425564.1">
    <property type="nucleotide sequence ID" value="NZ_CP081295.1"/>
</dbReference>
<feature type="domain" description="EF-hand" evidence="1">
    <location>
        <begin position="22"/>
        <end position="47"/>
    </location>
</feature>
<protein>
    <submittedName>
        <fullName evidence="2">DUF3617 domain-containing protein</fullName>
    </submittedName>
</protein>
<proteinExistence type="predicted"/>
<dbReference type="Pfam" id="PF12276">
    <property type="entry name" value="DUF3617"/>
    <property type="match status" value="1"/>
</dbReference>
<evidence type="ECO:0000259" key="1">
    <source>
        <dbReference type="PROSITE" id="PS50222"/>
    </source>
</evidence>
<reference evidence="2 3" key="1">
    <citation type="submission" date="2021-08" db="EMBL/GenBank/DDBJ databases">
        <title>Comparative Genomics Analysis of the Genus Qipengyuania Reveals Extensive Genetic Diversity and Metabolic Versatility, Including the Description of Fifteen Novel Species.</title>
        <authorList>
            <person name="Liu Y."/>
        </authorList>
    </citation>
    <scope>NUCLEOTIDE SEQUENCE [LARGE SCALE GENOMIC DNA]</scope>
    <source>
        <strain evidence="2 3">1NDH13</strain>
    </source>
</reference>
<evidence type="ECO:0000313" key="2">
    <source>
        <dbReference type="EMBL" id="QZD90090.1"/>
    </source>
</evidence>
<keyword evidence="3" id="KW-1185">Reference proteome</keyword>
<evidence type="ECO:0000313" key="3">
    <source>
        <dbReference type="Proteomes" id="UP000824281"/>
    </source>
</evidence>
<accession>A0ABX8ZM62</accession>
<organism evidence="2 3">
    <name type="scientific">Qipengyuania aurantiaca</name>
    <dbReference type="NCBI Taxonomy" id="2867233"/>
    <lineage>
        <taxon>Bacteria</taxon>
        <taxon>Pseudomonadati</taxon>
        <taxon>Pseudomonadota</taxon>
        <taxon>Alphaproteobacteria</taxon>
        <taxon>Sphingomonadales</taxon>
        <taxon>Erythrobacteraceae</taxon>
        <taxon>Qipengyuania</taxon>
    </lineage>
</organism>
<name>A0ABX8ZM62_9SPHN</name>
<gene>
    <name evidence="2" type="ORF">K3148_01385</name>
</gene>